<name>A0ABY8QDB5_9RHOB</name>
<protein>
    <recommendedName>
        <fullName evidence="3">SinR</fullName>
    </recommendedName>
</protein>
<organism evidence="1 2">
    <name type="scientific">Fuscovulum ytuae</name>
    <dbReference type="NCBI Taxonomy" id="3042299"/>
    <lineage>
        <taxon>Bacteria</taxon>
        <taxon>Pseudomonadati</taxon>
        <taxon>Pseudomonadota</taxon>
        <taxon>Alphaproteobacteria</taxon>
        <taxon>Rhodobacterales</taxon>
        <taxon>Paracoccaceae</taxon>
        <taxon>Fuscovulum</taxon>
    </lineage>
</organism>
<geneLocation type="plasmid" evidence="1 2">
    <name>unnamed1</name>
</geneLocation>
<dbReference type="EMBL" id="CP124536">
    <property type="protein sequence ID" value="WGV18265.1"/>
    <property type="molecule type" value="Genomic_DNA"/>
</dbReference>
<dbReference type="Proteomes" id="UP001230978">
    <property type="component" value="Plasmid unnamed1"/>
</dbReference>
<dbReference type="RefSeq" id="WP_281470322.1">
    <property type="nucleotide sequence ID" value="NZ_CP124536.1"/>
</dbReference>
<evidence type="ECO:0008006" key="3">
    <source>
        <dbReference type="Google" id="ProtNLM"/>
    </source>
</evidence>
<evidence type="ECO:0000313" key="1">
    <source>
        <dbReference type="EMBL" id="WGV18265.1"/>
    </source>
</evidence>
<evidence type="ECO:0000313" key="2">
    <source>
        <dbReference type="Proteomes" id="UP001230978"/>
    </source>
</evidence>
<proteinExistence type="predicted"/>
<keyword evidence="1" id="KW-0614">Plasmid</keyword>
<gene>
    <name evidence="1" type="ORF">QF092_18795</name>
</gene>
<reference evidence="1 2" key="1">
    <citation type="submission" date="2023-04" db="EMBL/GenBank/DDBJ databases">
        <title>YMD61, complete Genome.</title>
        <authorList>
            <person name="Zhang J."/>
        </authorList>
    </citation>
    <scope>NUCLEOTIDE SEQUENCE [LARGE SCALE GENOMIC DNA]</scope>
    <source>
        <strain evidence="1 2">YMD61</strain>
        <plasmid evidence="1 2">unnamed1</plasmid>
    </source>
</reference>
<sequence>MIYAINYDLKRPGQNYDELHKAIKNLGDWWHYLGSTWLVDTNLNASGVWDRLAPHFDKNDRVLVIGVTRDYSGWLTQEAWEWINSRLNRLAA</sequence>
<keyword evidence="2" id="KW-1185">Reference proteome</keyword>
<accession>A0ABY8QDB5</accession>